<comment type="pathway">
    <text evidence="2 7">Secondary metabolite metabolism; methylglyoxal degradation; (R)-lactate from methylglyoxal: step 2/2.</text>
</comment>
<feature type="binding site" evidence="7">
    <location>
        <position position="134"/>
    </location>
    <ligand>
        <name>Zn(2+)</name>
        <dbReference type="ChEBI" id="CHEBI:29105"/>
        <label>1</label>
    </ligand>
</feature>
<dbReference type="InterPro" id="IPR001279">
    <property type="entry name" value="Metallo-B-lactamas"/>
</dbReference>
<keyword evidence="4 7" id="KW-0479">Metal-binding</keyword>
<dbReference type="InterPro" id="IPR017782">
    <property type="entry name" value="Hydroxyacylglutathione_Hdrlase"/>
</dbReference>
<dbReference type="PIRSF" id="PIRSF005457">
    <property type="entry name" value="Glx"/>
    <property type="match status" value="1"/>
</dbReference>
<feature type="region of interest" description="Disordered" evidence="8">
    <location>
        <begin position="206"/>
        <end position="225"/>
    </location>
</feature>
<organism evidence="10 11">
    <name type="scientific">Rhizobium herbae</name>
    <dbReference type="NCBI Taxonomy" id="508661"/>
    <lineage>
        <taxon>Bacteria</taxon>
        <taxon>Pseudomonadati</taxon>
        <taxon>Pseudomonadota</taxon>
        <taxon>Alphaproteobacteria</taxon>
        <taxon>Hyphomicrobiales</taxon>
        <taxon>Rhizobiaceae</taxon>
        <taxon>Rhizobium/Agrobacterium group</taxon>
        <taxon>Rhizobium</taxon>
    </lineage>
</organism>
<feature type="binding site" evidence="7">
    <location>
        <position position="59"/>
    </location>
    <ligand>
        <name>Zn(2+)</name>
        <dbReference type="ChEBI" id="CHEBI:29105"/>
        <label>1</label>
    </ligand>
</feature>
<dbReference type="InterPro" id="IPR036866">
    <property type="entry name" value="RibonucZ/Hydroxyglut_hydro"/>
</dbReference>
<comment type="subunit">
    <text evidence="7">Monomer.</text>
</comment>
<dbReference type="Pfam" id="PF16123">
    <property type="entry name" value="HAGH_C"/>
    <property type="match status" value="1"/>
</dbReference>
<feature type="binding site" evidence="7">
    <location>
        <position position="134"/>
    </location>
    <ligand>
        <name>Zn(2+)</name>
        <dbReference type="ChEBI" id="CHEBI:29105"/>
        <label>2</label>
    </ligand>
</feature>
<evidence type="ECO:0000256" key="8">
    <source>
        <dbReference type="SAM" id="MobiDB-lite"/>
    </source>
</evidence>
<evidence type="ECO:0000256" key="4">
    <source>
        <dbReference type="ARBA" id="ARBA00022723"/>
    </source>
</evidence>
<protein>
    <recommendedName>
        <fullName evidence="7">Hydroxyacylglutathione hydrolase</fullName>
        <ecNumber evidence="7">3.1.2.6</ecNumber>
    </recommendedName>
    <alternativeName>
        <fullName evidence="7">Glyoxalase II</fullName>
        <shortName evidence="7">Glx II</shortName>
    </alternativeName>
</protein>
<keyword evidence="5 7" id="KW-0378">Hydrolase</keyword>
<keyword evidence="11" id="KW-1185">Reference proteome</keyword>
<feature type="binding site" evidence="7">
    <location>
        <position position="115"/>
    </location>
    <ligand>
        <name>Zn(2+)</name>
        <dbReference type="ChEBI" id="CHEBI:29105"/>
        <label>1</label>
    </ligand>
</feature>
<evidence type="ECO:0000259" key="9">
    <source>
        <dbReference type="SMART" id="SM00849"/>
    </source>
</evidence>
<keyword evidence="6 7" id="KW-0862">Zinc</keyword>
<dbReference type="EC" id="3.1.2.6" evidence="7"/>
<dbReference type="Gene3D" id="3.60.15.10">
    <property type="entry name" value="Ribonuclease Z/Hydroxyacylglutathione hydrolase-like"/>
    <property type="match status" value="1"/>
</dbReference>
<dbReference type="InterPro" id="IPR050110">
    <property type="entry name" value="Glyoxalase_II_hydrolase"/>
</dbReference>
<dbReference type="PANTHER" id="PTHR43705:SF1">
    <property type="entry name" value="HYDROXYACYLGLUTATHIONE HYDROLASE GLOB"/>
    <property type="match status" value="1"/>
</dbReference>
<evidence type="ECO:0000256" key="3">
    <source>
        <dbReference type="ARBA" id="ARBA00006759"/>
    </source>
</evidence>
<dbReference type="SUPFAM" id="SSF56281">
    <property type="entry name" value="Metallo-hydrolase/oxidoreductase"/>
    <property type="match status" value="1"/>
</dbReference>
<dbReference type="InterPro" id="IPR035680">
    <property type="entry name" value="Clx_II_MBL"/>
</dbReference>
<comment type="cofactor">
    <cofactor evidence="7">
        <name>Zn(2+)</name>
        <dbReference type="ChEBI" id="CHEBI:29105"/>
    </cofactor>
    <text evidence="7">Binds 2 Zn(2+) ions per subunit.</text>
</comment>
<dbReference type="NCBIfam" id="TIGR03413">
    <property type="entry name" value="GSH_gloB"/>
    <property type="match status" value="1"/>
</dbReference>
<comment type="function">
    <text evidence="7">Thiolesterase that catalyzes the hydrolysis of S-D-lactoyl-glutathione to form glutathione and D-lactic acid.</text>
</comment>
<feature type="domain" description="Metallo-beta-lactamase" evidence="9">
    <location>
        <begin position="14"/>
        <end position="172"/>
    </location>
</feature>
<dbReference type="GO" id="GO:0004416">
    <property type="term" value="F:hydroxyacylglutathione hydrolase activity"/>
    <property type="evidence" value="ECO:0007669"/>
    <property type="project" value="UniProtKB-EC"/>
</dbReference>
<evidence type="ECO:0000256" key="1">
    <source>
        <dbReference type="ARBA" id="ARBA00001623"/>
    </source>
</evidence>
<feature type="binding site" evidence="7">
    <location>
        <position position="57"/>
    </location>
    <ligand>
        <name>Zn(2+)</name>
        <dbReference type="ChEBI" id="CHEBI:29105"/>
        <label>1</label>
    </ligand>
</feature>
<comment type="catalytic activity">
    <reaction evidence="1 7">
        <text>an S-(2-hydroxyacyl)glutathione + H2O = a 2-hydroxy carboxylate + glutathione + H(+)</text>
        <dbReference type="Rhea" id="RHEA:21864"/>
        <dbReference type="ChEBI" id="CHEBI:15377"/>
        <dbReference type="ChEBI" id="CHEBI:15378"/>
        <dbReference type="ChEBI" id="CHEBI:57925"/>
        <dbReference type="ChEBI" id="CHEBI:58896"/>
        <dbReference type="ChEBI" id="CHEBI:71261"/>
        <dbReference type="EC" id="3.1.2.6"/>
    </reaction>
</comment>
<dbReference type="Proteomes" id="UP000757604">
    <property type="component" value="Unassembled WGS sequence"/>
</dbReference>
<evidence type="ECO:0000256" key="7">
    <source>
        <dbReference type="HAMAP-Rule" id="MF_01374"/>
    </source>
</evidence>
<dbReference type="PANTHER" id="PTHR43705">
    <property type="entry name" value="HYDROXYACYLGLUTATHIONE HYDROLASE"/>
    <property type="match status" value="1"/>
</dbReference>
<dbReference type="CDD" id="cd07723">
    <property type="entry name" value="hydroxyacylglutathione_hydrolase_MBL-fold"/>
    <property type="match status" value="1"/>
</dbReference>
<name>A0ABS7HDJ8_9HYPH</name>
<feature type="binding site" evidence="7">
    <location>
        <position position="61"/>
    </location>
    <ligand>
        <name>Zn(2+)</name>
        <dbReference type="ChEBI" id="CHEBI:29105"/>
        <label>2</label>
    </ligand>
</feature>
<evidence type="ECO:0000313" key="10">
    <source>
        <dbReference type="EMBL" id="MBW9065334.1"/>
    </source>
</evidence>
<feature type="binding site" evidence="7">
    <location>
        <position position="172"/>
    </location>
    <ligand>
        <name>Zn(2+)</name>
        <dbReference type="ChEBI" id="CHEBI:29105"/>
        <label>2</label>
    </ligand>
</feature>
<comment type="caution">
    <text evidence="10">The sequence shown here is derived from an EMBL/GenBank/DDBJ whole genome shotgun (WGS) entry which is preliminary data.</text>
</comment>
<evidence type="ECO:0000256" key="6">
    <source>
        <dbReference type="ARBA" id="ARBA00022833"/>
    </source>
</evidence>
<dbReference type="SMART" id="SM00849">
    <property type="entry name" value="Lactamase_B"/>
    <property type="match status" value="1"/>
</dbReference>
<evidence type="ECO:0000256" key="5">
    <source>
        <dbReference type="ARBA" id="ARBA00022801"/>
    </source>
</evidence>
<dbReference type="HAMAP" id="MF_01374">
    <property type="entry name" value="Glyoxalase_2"/>
    <property type="match status" value="1"/>
</dbReference>
<reference evidence="10 11" key="1">
    <citation type="journal article" date="2021" name="MBio">
        <title>Poor Competitiveness of Bradyrhizobium in Pigeon Pea Root Colonization in Indian Soils.</title>
        <authorList>
            <person name="Chalasani D."/>
            <person name="Basu A."/>
            <person name="Pullabhotla S.V.S.R.N."/>
            <person name="Jorrin B."/>
            <person name="Neal A.L."/>
            <person name="Poole P.S."/>
            <person name="Podile A.R."/>
            <person name="Tkacz A."/>
        </authorList>
    </citation>
    <scope>NUCLEOTIDE SEQUENCE [LARGE SCALE GENOMIC DNA]</scope>
    <source>
        <strain evidence="10 11">HU44</strain>
    </source>
</reference>
<proteinExistence type="inferred from homology"/>
<accession>A0ABS7HDJ8</accession>
<gene>
    <name evidence="7 10" type="primary">gloB</name>
    <name evidence="10" type="ORF">JNB71_18685</name>
</gene>
<dbReference type="Pfam" id="PF00753">
    <property type="entry name" value="Lactamase_B"/>
    <property type="match status" value="1"/>
</dbReference>
<sequence>MANLELDLFLCRTDNFGVLVHDPETGATASIDAPEEQPILGALKRRGWTLTHILTTHHHPDHVSANLSLKEAFDATIIGPENEAGKIPGIDRMIGDGGHFQFAGHRVDVFETPGHTAGHICFHFPDDKLLFSADTLFALGCGRLFEGTPAQMWASLQKLMALPDDTTVYFGHEYTQSNARFALTVDPQNDALKKRAAEIDALRAKDEPTAPTTLGLEKQTNPFLRPHDTGIRTHLGMESASDAEVFAEIRKRKDNF</sequence>
<dbReference type="EMBL" id="JAEUAO010000004">
    <property type="protein sequence ID" value="MBW9065334.1"/>
    <property type="molecule type" value="Genomic_DNA"/>
</dbReference>
<dbReference type="RefSeq" id="WP_220373292.1">
    <property type="nucleotide sequence ID" value="NZ_JAEUAO010000004.1"/>
</dbReference>
<feature type="binding site" evidence="7">
    <location>
        <position position="62"/>
    </location>
    <ligand>
        <name>Zn(2+)</name>
        <dbReference type="ChEBI" id="CHEBI:29105"/>
        <label>2</label>
    </ligand>
</feature>
<evidence type="ECO:0000313" key="11">
    <source>
        <dbReference type="Proteomes" id="UP000757604"/>
    </source>
</evidence>
<comment type="similarity">
    <text evidence="3 7">Belongs to the metallo-beta-lactamase superfamily. Glyoxalase II family.</text>
</comment>
<dbReference type="InterPro" id="IPR032282">
    <property type="entry name" value="HAGH_C"/>
</dbReference>
<evidence type="ECO:0000256" key="2">
    <source>
        <dbReference type="ARBA" id="ARBA00004963"/>
    </source>
</evidence>